<name>A0A6G8QDL6_9ACTN</name>
<reference evidence="2 3" key="1">
    <citation type="submission" date="2019-10" db="EMBL/GenBank/DDBJ databases">
        <title>Rubrobacter sp nov SCSIO 52090 isolated from a deep-sea sediment in the South China Sea.</title>
        <authorList>
            <person name="Chen R.W."/>
        </authorList>
    </citation>
    <scope>NUCLEOTIDE SEQUENCE [LARGE SCALE GENOMIC DNA]</scope>
    <source>
        <strain evidence="2 3">SCSIO 52909</strain>
    </source>
</reference>
<sequence>MKSTIGPEWLPYELRQLGKVGLAMPIFVALGFVGIAVAMALTGTGTEQIARRLTSGLEIALPFVAGLAAAFVVADEPALDLQLTVLTRYRTTVLRRLALIVGWTALVAILWAVALRLLGLWAWPEPFLLMQLGWLSPLLWYVSFGVLLALLLRSRMASGAVLGGIWVFQYVLGGALGFNYWTSLLLSLSTTTYQLPFFGIEQWLYNRLVLIATALLMTLGAALILRNNETLVRGGDG</sequence>
<dbReference type="KEGG" id="rub:GBA63_19170"/>
<feature type="transmembrane region" description="Helical" evidence="1">
    <location>
        <begin position="20"/>
        <end position="41"/>
    </location>
</feature>
<organism evidence="2 3">
    <name type="scientific">Rubrobacter tropicus</name>
    <dbReference type="NCBI Taxonomy" id="2653851"/>
    <lineage>
        <taxon>Bacteria</taxon>
        <taxon>Bacillati</taxon>
        <taxon>Actinomycetota</taxon>
        <taxon>Rubrobacteria</taxon>
        <taxon>Rubrobacterales</taxon>
        <taxon>Rubrobacteraceae</taxon>
        <taxon>Rubrobacter</taxon>
    </lineage>
</organism>
<feature type="transmembrane region" description="Helical" evidence="1">
    <location>
        <begin position="203"/>
        <end position="225"/>
    </location>
</feature>
<dbReference type="EMBL" id="CP045119">
    <property type="protein sequence ID" value="QIN84528.1"/>
    <property type="molecule type" value="Genomic_DNA"/>
</dbReference>
<feature type="transmembrane region" description="Helical" evidence="1">
    <location>
        <begin position="159"/>
        <end position="183"/>
    </location>
</feature>
<keyword evidence="1" id="KW-1133">Transmembrane helix</keyword>
<dbReference type="RefSeq" id="WP_166178804.1">
    <property type="nucleotide sequence ID" value="NZ_CP045119.1"/>
</dbReference>
<proteinExistence type="predicted"/>
<feature type="transmembrane region" description="Helical" evidence="1">
    <location>
        <begin position="93"/>
        <end position="114"/>
    </location>
</feature>
<accession>A0A6G8QDL6</accession>
<evidence type="ECO:0000313" key="2">
    <source>
        <dbReference type="EMBL" id="QIN84528.1"/>
    </source>
</evidence>
<dbReference type="AlphaFoldDB" id="A0A6G8QDL6"/>
<keyword evidence="3" id="KW-1185">Reference proteome</keyword>
<keyword evidence="1" id="KW-0812">Transmembrane</keyword>
<protein>
    <submittedName>
        <fullName evidence="2">Uncharacterized protein</fullName>
    </submittedName>
</protein>
<keyword evidence="1" id="KW-0472">Membrane</keyword>
<feature type="transmembrane region" description="Helical" evidence="1">
    <location>
        <begin position="134"/>
        <end position="152"/>
    </location>
</feature>
<dbReference type="Proteomes" id="UP000501452">
    <property type="component" value="Chromosome"/>
</dbReference>
<evidence type="ECO:0000313" key="3">
    <source>
        <dbReference type="Proteomes" id="UP000501452"/>
    </source>
</evidence>
<gene>
    <name evidence="2" type="ORF">GBA63_19170</name>
</gene>
<evidence type="ECO:0000256" key="1">
    <source>
        <dbReference type="SAM" id="Phobius"/>
    </source>
</evidence>